<keyword evidence="9" id="KW-1185">Reference proteome</keyword>
<dbReference type="GO" id="GO:0003677">
    <property type="term" value="F:DNA binding"/>
    <property type="evidence" value="ECO:0007669"/>
    <property type="project" value="UniProtKB-KW"/>
</dbReference>
<protein>
    <submittedName>
        <fullName evidence="8">Sigma-70 family RNA polymerase sigma factor</fullName>
    </submittedName>
</protein>
<dbReference type="PATRIC" id="fig|1158610.3.peg.1822"/>
<dbReference type="STRING" id="154621.RV11_GL002075"/>
<feature type="domain" description="RNA polymerase sigma-70 region 2" evidence="6">
    <location>
        <begin position="47"/>
        <end position="88"/>
    </location>
</feature>
<evidence type="ECO:0000256" key="5">
    <source>
        <dbReference type="ARBA" id="ARBA00023163"/>
    </source>
</evidence>
<dbReference type="InterPro" id="IPR014284">
    <property type="entry name" value="RNA_pol_sigma-70_dom"/>
</dbReference>
<evidence type="ECO:0000259" key="6">
    <source>
        <dbReference type="Pfam" id="PF04542"/>
    </source>
</evidence>
<dbReference type="Pfam" id="PF04542">
    <property type="entry name" value="Sigma70_r2"/>
    <property type="match status" value="1"/>
</dbReference>
<dbReference type="Pfam" id="PF08281">
    <property type="entry name" value="Sigma70_r4_2"/>
    <property type="match status" value="1"/>
</dbReference>
<dbReference type="SUPFAM" id="SSF88659">
    <property type="entry name" value="Sigma3 and sigma4 domains of RNA polymerase sigma factors"/>
    <property type="match status" value="1"/>
</dbReference>
<evidence type="ECO:0000313" key="9">
    <source>
        <dbReference type="Proteomes" id="UP000013785"/>
    </source>
</evidence>
<keyword evidence="5" id="KW-0804">Transcription</keyword>
<accession>R3W8N5</accession>
<dbReference type="InterPro" id="IPR007627">
    <property type="entry name" value="RNA_pol_sigma70_r2"/>
</dbReference>
<evidence type="ECO:0000256" key="2">
    <source>
        <dbReference type="ARBA" id="ARBA00023015"/>
    </source>
</evidence>
<dbReference type="InterPro" id="IPR013325">
    <property type="entry name" value="RNA_pol_sigma_r2"/>
</dbReference>
<dbReference type="Gene3D" id="1.10.10.10">
    <property type="entry name" value="Winged helix-like DNA-binding domain superfamily/Winged helix DNA-binding domain"/>
    <property type="match status" value="1"/>
</dbReference>
<gene>
    <name evidence="8" type="ORF">UC3_01828</name>
</gene>
<dbReference type="GO" id="GO:0006352">
    <property type="term" value="P:DNA-templated transcription initiation"/>
    <property type="evidence" value="ECO:0007669"/>
    <property type="project" value="InterPro"/>
</dbReference>
<dbReference type="OrthoDB" id="2678696at2"/>
<keyword evidence="3" id="KW-0731">Sigma factor</keyword>
<dbReference type="SUPFAM" id="SSF88946">
    <property type="entry name" value="Sigma2 domain of RNA polymerase sigma factors"/>
    <property type="match status" value="1"/>
</dbReference>
<evidence type="ECO:0000259" key="7">
    <source>
        <dbReference type="Pfam" id="PF08281"/>
    </source>
</evidence>
<dbReference type="EMBL" id="AJAT01000015">
    <property type="protein sequence ID" value="EOL43847.1"/>
    <property type="molecule type" value="Genomic_DNA"/>
</dbReference>
<dbReference type="GO" id="GO:0016987">
    <property type="term" value="F:sigma factor activity"/>
    <property type="evidence" value="ECO:0007669"/>
    <property type="project" value="UniProtKB-KW"/>
</dbReference>
<evidence type="ECO:0000256" key="3">
    <source>
        <dbReference type="ARBA" id="ARBA00023082"/>
    </source>
</evidence>
<comment type="similarity">
    <text evidence="1">Belongs to the sigma-70 factor family. ECF subfamily.</text>
</comment>
<dbReference type="Proteomes" id="UP000013785">
    <property type="component" value="Unassembled WGS sequence"/>
</dbReference>
<dbReference type="InterPro" id="IPR013249">
    <property type="entry name" value="RNA_pol_sigma70_r4_t2"/>
</dbReference>
<dbReference type="InterPro" id="IPR013324">
    <property type="entry name" value="RNA_pol_sigma_r3/r4-like"/>
</dbReference>
<dbReference type="AlphaFoldDB" id="R3W8N5"/>
<keyword evidence="4" id="KW-0238">DNA-binding</keyword>
<dbReference type="RefSeq" id="WP_010768491.1">
    <property type="nucleotide sequence ID" value="NZ_ASWE01000002.1"/>
</dbReference>
<feature type="domain" description="RNA polymerase sigma factor 70 region 4 type 2" evidence="7">
    <location>
        <begin position="117"/>
        <end position="167"/>
    </location>
</feature>
<organism evidence="8 9">
    <name type="scientific">Enterococcus phoeniculicola ATCC BAA-412</name>
    <dbReference type="NCBI Taxonomy" id="1158610"/>
    <lineage>
        <taxon>Bacteria</taxon>
        <taxon>Bacillati</taxon>
        <taxon>Bacillota</taxon>
        <taxon>Bacilli</taxon>
        <taxon>Lactobacillales</taxon>
        <taxon>Enterococcaceae</taxon>
        <taxon>Enterococcus</taxon>
    </lineage>
</organism>
<evidence type="ECO:0000256" key="1">
    <source>
        <dbReference type="ARBA" id="ARBA00010641"/>
    </source>
</evidence>
<name>R3W8N5_9ENTE</name>
<keyword evidence="2" id="KW-0805">Transcription regulation</keyword>
<evidence type="ECO:0000256" key="4">
    <source>
        <dbReference type="ARBA" id="ARBA00023125"/>
    </source>
</evidence>
<dbReference type="HOGENOM" id="CLU_047691_9_7_9"/>
<dbReference type="InterPro" id="IPR036388">
    <property type="entry name" value="WH-like_DNA-bd_sf"/>
</dbReference>
<dbReference type="PANTHER" id="PTHR43133:SF8">
    <property type="entry name" value="RNA POLYMERASE SIGMA FACTOR HI_1459-RELATED"/>
    <property type="match status" value="1"/>
</dbReference>
<reference evidence="8 9" key="1">
    <citation type="submission" date="2013-02" db="EMBL/GenBank/DDBJ databases">
        <title>The Genome Sequence of Enterococcus phoeniculicola BAA-412.</title>
        <authorList>
            <consortium name="The Broad Institute Genome Sequencing Platform"/>
            <consortium name="The Broad Institute Genome Sequencing Center for Infectious Disease"/>
            <person name="Earl A.M."/>
            <person name="Gilmore M.S."/>
            <person name="Lebreton F."/>
            <person name="Walker B."/>
            <person name="Young S.K."/>
            <person name="Zeng Q."/>
            <person name="Gargeya S."/>
            <person name="Fitzgerald M."/>
            <person name="Haas B."/>
            <person name="Abouelleil A."/>
            <person name="Alvarado L."/>
            <person name="Arachchi H.M."/>
            <person name="Berlin A.M."/>
            <person name="Chapman S.B."/>
            <person name="Dewar J."/>
            <person name="Goldberg J."/>
            <person name="Griggs A."/>
            <person name="Gujja S."/>
            <person name="Hansen M."/>
            <person name="Howarth C."/>
            <person name="Imamovic A."/>
            <person name="Larimer J."/>
            <person name="McCowan C."/>
            <person name="Murphy C."/>
            <person name="Neiman D."/>
            <person name="Pearson M."/>
            <person name="Priest M."/>
            <person name="Roberts A."/>
            <person name="Saif S."/>
            <person name="Shea T."/>
            <person name="Sisk P."/>
            <person name="Sykes S."/>
            <person name="Wortman J."/>
            <person name="Nusbaum C."/>
            <person name="Birren B."/>
        </authorList>
    </citation>
    <scope>NUCLEOTIDE SEQUENCE [LARGE SCALE GENOMIC DNA]</scope>
    <source>
        <strain evidence="8 9">ATCC BAA-412</strain>
    </source>
</reference>
<evidence type="ECO:0000313" key="8">
    <source>
        <dbReference type="EMBL" id="EOL43847.1"/>
    </source>
</evidence>
<dbReference type="eggNOG" id="COG1595">
    <property type="taxonomic scope" value="Bacteria"/>
</dbReference>
<dbReference type="PANTHER" id="PTHR43133">
    <property type="entry name" value="RNA POLYMERASE ECF-TYPE SIGMA FACTO"/>
    <property type="match status" value="1"/>
</dbReference>
<proteinExistence type="inferred from homology"/>
<dbReference type="NCBIfam" id="TIGR02937">
    <property type="entry name" value="sigma70-ECF"/>
    <property type="match status" value="1"/>
</dbReference>
<dbReference type="InterPro" id="IPR039425">
    <property type="entry name" value="RNA_pol_sigma-70-like"/>
</dbReference>
<dbReference type="Gene3D" id="1.10.1740.10">
    <property type="match status" value="1"/>
</dbReference>
<sequence length="176" mass="20794">MSDEQIIDLLQKKEYEGLEMLIDIYGYSIVTTIRAILNQSVEQNYLKDVENAVFYKIWENASLFDSTKSSFKTWILTITKHCSIDKKREIIRSSRMEPVELLPEQGETFDPFEKEHFLDLVSSLSSEDQLIFLKYYYYKEYPEEIAQEFQLTKETIYARLSRGRKKIKQALEGSLS</sequence>
<comment type="caution">
    <text evidence="8">The sequence shown here is derived from an EMBL/GenBank/DDBJ whole genome shotgun (WGS) entry which is preliminary data.</text>
</comment>